<dbReference type="EMBL" id="UZAL01035606">
    <property type="protein sequence ID" value="VDP68050.1"/>
    <property type="molecule type" value="Genomic_DNA"/>
</dbReference>
<dbReference type="AlphaFoldDB" id="A0A3P8FPU5"/>
<feature type="transmembrane region" description="Helical" evidence="1">
    <location>
        <begin position="6"/>
        <end position="26"/>
    </location>
</feature>
<feature type="transmembrane region" description="Helical" evidence="1">
    <location>
        <begin position="71"/>
        <end position="90"/>
    </location>
</feature>
<organism evidence="2 3">
    <name type="scientific">Schistosoma mattheei</name>
    <dbReference type="NCBI Taxonomy" id="31246"/>
    <lineage>
        <taxon>Eukaryota</taxon>
        <taxon>Metazoa</taxon>
        <taxon>Spiralia</taxon>
        <taxon>Lophotrochozoa</taxon>
        <taxon>Platyhelminthes</taxon>
        <taxon>Trematoda</taxon>
        <taxon>Digenea</taxon>
        <taxon>Strigeidida</taxon>
        <taxon>Schistosomatoidea</taxon>
        <taxon>Schistosomatidae</taxon>
        <taxon>Schistosoma</taxon>
    </lineage>
</organism>
<keyword evidence="1" id="KW-0472">Membrane</keyword>
<gene>
    <name evidence="2" type="ORF">SMTD_LOCUS15239</name>
</gene>
<keyword evidence="3" id="KW-1185">Reference proteome</keyword>
<dbReference type="Proteomes" id="UP000269396">
    <property type="component" value="Unassembled WGS sequence"/>
</dbReference>
<sequence length="91" mass="11038">MEYLMIWGLVVMLIYVLLLKMGQPIYDHMMKLMSKAREQKSIILRKVPLLFSTKVFIMLSSMWLQHVLFEIYLLIVLRQWIFLKCILNFLK</sequence>
<evidence type="ECO:0000313" key="2">
    <source>
        <dbReference type="EMBL" id="VDP68050.1"/>
    </source>
</evidence>
<protein>
    <submittedName>
        <fullName evidence="2">Uncharacterized protein</fullName>
    </submittedName>
</protein>
<evidence type="ECO:0000313" key="3">
    <source>
        <dbReference type="Proteomes" id="UP000269396"/>
    </source>
</evidence>
<reference evidence="2 3" key="1">
    <citation type="submission" date="2018-11" db="EMBL/GenBank/DDBJ databases">
        <authorList>
            <consortium name="Pathogen Informatics"/>
        </authorList>
    </citation>
    <scope>NUCLEOTIDE SEQUENCE [LARGE SCALE GENOMIC DNA]</scope>
    <source>
        <strain>Denwood</strain>
        <strain evidence="3">Zambia</strain>
    </source>
</reference>
<keyword evidence="1" id="KW-0812">Transmembrane</keyword>
<accession>A0A3P8FPU5</accession>
<evidence type="ECO:0000256" key="1">
    <source>
        <dbReference type="SAM" id="Phobius"/>
    </source>
</evidence>
<name>A0A3P8FPU5_9TREM</name>
<keyword evidence="1" id="KW-1133">Transmembrane helix</keyword>
<proteinExistence type="predicted"/>
<feature type="transmembrane region" description="Helical" evidence="1">
    <location>
        <begin position="47"/>
        <end position="65"/>
    </location>
</feature>